<comment type="caution">
    <text evidence="1">The sequence shown here is derived from an EMBL/GenBank/DDBJ whole genome shotgun (WGS) entry which is preliminary data.</text>
</comment>
<evidence type="ECO:0000313" key="2">
    <source>
        <dbReference type="Proteomes" id="UP000677918"/>
    </source>
</evidence>
<organism evidence="1 2">
    <name type="scientific">Xylanibacillus composti</name>
    <dbReference type="NCBI Taxonomy" id="1572762"/>
    <lineage>
        <taxon>Bacteria</taxon>
        <taxon>Bacillati</taxon>
        <taxon>Bacillota</taxon>
        <taxon>Bacilli</taxon>
        <taxon>Bacillales</taxon>
        <taxon>Paenibacillaceae</taxon>
        <taxon>Xylanibacillus</taxon>
    </lineage>
</organism>
<reference evidence="1" key="1">
    <citation type="submission" date="2021-04" db="EMBL/GenBank/DDBJ databases">
        <title>Draft genome sequence of Xylanibacillus composti strain K13.</title>
        <authorList>
            <person name="Uke A."/>
            <person name="Chhe C."/>
            <person name="Baramee S."/>
            <person name="Kosugi A."/>
        </authorList>
    </citation>
    <scope>NUCLEOTIDE SEQUENCE</scope>
    <source>
        <strain evidence="1">K13</strain>
    </source>
</reference>
<keyword evidence="2" id="KW-1185">Reference proteome</keyword>
<gene>
    <name evidence="1" type="ORF">XYCOK13_23750</name>
</gene>
<evidence type="ECO:0000313" key="1">
    <source>
        <dbReference type="EMBL" id="GIQ69551.1"/>
    </source>
</evidence>
<protein>
    <submittedName>
        <fullName evidence="1">Uncharacterized protein</fullName>
    </submittedName>
</protein>
<dbReference type="EMBL" id="BOVK01000029">
    <property type="protein sequence ID" value="GIQ69551.1"/>
    <property type="molecule type" value="Genomic_DNA"/>
</dbReference>
<dbReference type="AlphaFoldDB" id="A0A8J4H4Q0"/>
<dbReference type="Proteomes" id="UP000677918">
    <property type="component" value="Unassembled WGS sequence"/>
</dbReference>
<dbReference type="RefSeq" id="WP_315911012.1">
    <property type="nucleotide sequence ID" value="NZ_QQSZ01000016.1"/>
</dbReference>
<sequence length="423" mass="49070">MISDSRLQELAAWMKQKIGLNAYHLFSTYIHLEHTFQGSRPILAMEWFPEECAARSEEDLNPPGTAVVNVDVRDRRLRSVIFTGGQTHADWITFKKNDLNEIIRWAELETGLIHGDNFRLNTYTETEYVFQASYEGIPLSPSGEISIKLDDAGRLVFFAMYGQFPAGSMIRGEAYALSLDRDMEKLAYEQIKLVQFPIVEEKRWLAVYALEEIYITNDKQTLIPFTMDARMDRQVNQVMEWDTPLDGKFEEQPLCFQRKDLTLEQALSLCDEPNRPFWSDQDQAIILKNVLDFLRKEFPEDSGKWLLKRIFREEPYILAELDPFPEENRVPQRKLRVFLEESSFEVVHYMDKAPFLQMFENYASPDQAVVTKEQAFEQLKGKLELTPAYVYDGAQQAYRLCGKLDCRYGVLVNGDGVVALSEL</sequence>
<proteinExistence type="predicted"/>
<name>A0A8J4H4Q0_9BACL</name>
<accession>A0A8J4H4Q0</accession>